<reference evidence="10" key="1">
    <citation type="submission" date="2021-09" db="EMBL/GenBank/DDBJ databases">
        <title>Fulvivirga sp. isolated from coastal sediment.</title>
        <authorList>
            <person name="Yu H."/>
        </authorList>
    </citation>
    <scope>NUCLEOTIDE SEQUENCE</scope>
    <source>
        <strain evidence="10">1062</strain>
    </source>
</reference>
<dbReference type="InterPro" id="IPR023408">
    <property type="entry name" value="MscS_beta-dom_sf"/>
</dbReference>
<dbReference type="Gene3D" id="1.10.287.1260">
    <property type="match status" value="1"/>
</dbReference>
<dbReference type="EMBL" id="JAIXNE010000001">
    <property type="protein sequence ID" value="MCA6073859.1"/>
    <property type="molecule type" value="Genomic_DNA"/>
</dbReference>
<dbReference type="InterPro" id="IPR011066">
    <property type="entry name" value="MscS_channel_C_sf"/>
</dbReference>
<feature type="transmembrane region" description="Helical" evidence="7">
    <location>
        <begin position="12"/>
        <end position="35"/>
    </location>
</feature>
<dbReference type="Pfam" id="PF00924">
    <property type="entry name" value="MS_channel_2nd"/>
    <property type="match status" value="1"/>
</dbReference>
<dbReference type="Gene3D" id="3.30.70.100">
    <property type="match status" value="1"/>
</dbReference>
<keyword evidence="4 7" id="KW-0812">Transmembrane</keyword>
<evidence type="ECO:0000259" key="8">
    <source>
        <dbReference type="Pfam" id="PF00924"/>
    </source>
</evidence>
<evidence type="ECO:0000256" key="5">
    <source>
        <dbReference type="ARBA" id="ARBA00022989"/>
    </source>
</evidence>
<dbReference type="AlphaFoldDB" id="A0A9X1HPC6"/>
<evidence type="ECO:0000256" key="4">
    <source>
        <dbReference type="ARBA" id="ARBA00022692"/>
    </source>
</evidence>
<feature type="domain" description="Mechanosensitive ion channel MscS" evidence="8">
    <location>
        <begin position="104"/>
        <end position="169"/>
    </location>
</feature>
<dbReference type="Proteomes" id="UP001139409">
    <property type="component" value="Unassembled WGS sequence"/>
</dbReference>
<protein>
    <submittedName>
        <fullName evidence="10">Mechanosensitive ion channel family protein</fullName>
    </submittedName>
</protein>
<evidence type="ECO:0000256" key="3">
    <source>
        <dbReference type="ARBA" id="ARBA00022475"/>
    </source>
</evidence>
<dbReference type="InterPro" id="IPR006685">
    <property type="entry name" value="MscS_channel_2nd"/>
</dbReference>
<evidence type="ECO:0000256" key="2">
    <source>
        <dbReference type="ARBA" id="ARBA00008017"/>
    </source>
</evidence>
<evidence type="ECO:0000259" key="9">
    <source>
        <dbReference type="Pfam" id="PF21082"/>
    </source>
</evidence>
<feature type="domain" description="Mechanosensitive ion channel MscS C-terminal" evidence="9">
    <location>
        <begin position="180"/>
        <end position="270"/>
    </location>
</feature>
<dbReference type="RefSeq" id="WP_225696969.1">
    <property type="nucleotide sequence ID" value="NZ_JAIXNE010000001.1"/>
</dbReference>
<comment type="subcellular location">
    <subcellularLocation>
        <location evidence="1">Cell membrane</location>
        <topology evidence="1">Multi-pass membrane protein</topology>
    </subcellularLocation>
</comment>
<name>A0A9X1HPC6_9BACT</name>
<comment type="caution">
    <text evidence="10">The sequence shown here is derived from an EMBL/GenBank/DDBJ whole genome shotgun (WGS) entry which is preliminary data.</text>
</comment>
<comment type="similarity">
    <text evidence="2">Belongs to the MscS (TC 1.A.23) family.</text>
</comment>
<keyword evidence="3" id="KW-1003">Cell membrane</keyword>
<dbReference type="SUPFAM" id="SSF50182">
    <property type="entry name" value="Sm-like ribonucleoproteins"/>
    <property type="match status" value="1"/>
</dbReference>
<sequence length="294" mass="33257">MEITIPDNSFLHYFLISALILFIAFLITRILRVFLTRFLKTASALIKVDHTKYNFIKNAVSFIVFLGAFIVIFYLVPGLRDYGVTLFAGAGVLAAIVGFASQSAFSNIIGGIFLVIFKPFRVDDLISVGTNTGRVEDITLRHTVIRNFENRRIVIPNAIISNETIVNSTIVEEKICQFYEIGVSYDANAERAMEIIREEAESHPNCIDNRKEEEIQKNEPIVAVRIIGFGDSSVNLRAWIWSNSPTEAFMLKCDLNRSVKKRFDQEGIEIPFPYRTLVFKNNPPNDASAFTENT</sequence>
<dbReference type="GO" id="GO:0008381">
    <property type="term" value="F:mechanosensitive monoatomic ion channel activity"/>
    <property type="evidence" value="ECO:0007669"/>
    <property type="project" value="InterPro"/>
</dbReference>
<feature type="transmembrane region" description="Helical" evidence="7">
    <location>
        <begin position="55"/>
        <end position="76"/>
    </location>
</feature>
<organism evidence="10 11">
    <name type="scientific">Fulvivirga sedimenti</name>
    <dbReference type="NCBI Taxonomy" id="2879465"/>
    <lineage>
        <taxon>Bacteria</taxon>
        <taxon>Pseudomonadati</taxon>
        <taxon>Bacteroidota</taxon>
        <taxon>Cytophagia</taxon>
        <taxon>Cytophagales</taxon>
        <taxon>Fulvivirgaceae</taxon>
        <taxon>Fulvivirga</taxon>
    </lineage>
</organism>
<dbReference type="GO" id="GO:0005886">
    <property type="term" value="C:plasma membrane"/>
    <property type="evidence" value="ECO:0007669"/>
    <property type="project" value="UniProtKB-SubCell"/>
</dbReference>
<dbReference type="InterPro" id="IPR045275">
    <property type="entry name" value="MscS_archaea/bacteria_type"/>
</dbReference>
<dbReference type="Pfam" id="PF21082">
    <property type="entry name" value="MS_channel_3rd"/>
    <property type="match status" value="1"/>
</dbReference>
<evidence type="ECO:0000313" key="11">
    <source>
        <dbReference type="Proteomes" id="UP001139409"/>
    </source>
</evidence>
<keyword evidence="5 7" id="KW-1133">Transmembrane helix</keyword>
<dbReference type="SUPFAM" id="SSF82689">
    <property type="entry name" value="Mechanosensitive channel protein MscS (YggB), C-terminal domain"/>
    <property type="match status" value="1"/>
</dbReference>
<dbReference type="PANTHER" id="PTHR30221">
    <property type="entry name" value="SMALL-CONDUCTANCE MECHANOSENSITIVE CHANNEL"/>
    <property type="match status" value="1"/>
</dbReference>
<gene>
    <name evidence="10" type="ORF">LDX50_03215</name>
</gene>
<evidence type="ECO:0000256" key="7">
    <source>
        <dbReference type="SAM" id="Phobius"/>
    </source>
</evidence>
<evidence type="ECO:0000256" key="6">
    <source>
        <dbReference type="ARBA" id="ARBA00023136"/>
    </source>
</evidence>
<feature type="transmembrane region" description="Helical" evidence="7">
    <location>
        <begin position="88"/>
        <end position="117"/>
    </location>
</feature>
<accession>A0A9X1HPC6</accession>
<keyword evidence="11" id="KW-1185">Reference proteome</keyword>
<dbReference type="InterPro" id="IPR010920">
    <property type="entry name" value="LSM_dom_sf"/>
</dbReference>
<dbReference type="Gene3D" id="2.30.30.60">
    <property type="match status" value="1"/>
</dbReference>
<evidence type="ECO:0000313" key="10">
    <source>
        <dbReference type="EMBL" id="MCA6073859.1"/>
    </source>
</evidence>
<dbReference type="PANTHER" id="PTHR30221:SF1">
    <property type="entry name" value="SMALL-CONDUCTANCE MECHANOSENSITIVE CHANNEL"/>
    <property type="match status" value="1"/>
</dbReference>
<evidence type="ECO:0000256" key="1">
    <source>
        <dbReference type="ARBA" id="ARBA00004651"/>
    </source>
</evidence>
<keyword evidence="6 7" id="KW-0472">Membrane</keyword>
<dbReference type="InterPro" id="IPR049278">
    <property type="entry name" value="MS_channel_C"/>
</dbReference>
<proteinExistence type="inferred from homology"/>